<keyword evidence="4 13" id="KW-0812">Transmembrane</keyword>
<dbReference type="KEGG" id="ccac:CcaHIS019_0206770"/>
<keyword evidence="10 13" id="KW-0472">Membrane</keyword>
<dbReference type="SMART" id="SM00320">
    <property type="entry name" value="WD40"/>
    <property type="match status" value="3"/>
</dbReference>
<dbReference type="RefSeq" id="XP_060454581.1">
    <property type="nucleotide sequence ID" value="XM_060597716.1"/>
</dbReference>
<evidence type="ECO:0000256" key="13">
    <source>
        <dbReference type="SAM" id="Phobius"/>
    </source>
</evidence>
<evidence type="ECO:0000256" key="10">
    <source>
        <dbReference type="ARBA" id="ARBA00023136"/>
    </source>
</evidence>
<dbReference type="GO" id="GO:0005789">
    <property type="term" value="C:endoplasmic reticulum membrane"/>
    <property type="evidence" value="ECO:0007669"/>
    <property type="project" value="UniProtKB-SubCell"/>
</dbReference>
<evidence type="ECO:0000256" key="1">
    <source>
        <dbReference type="ARBA" id="ARBA00004648"/>
    </source>
</evidence>
<dbReference type="GO" id="GO:0005085">
    <property type="term" value="F:guanyl-nucleotide exchange factor activity"/>
    <property type="evidence" value="ECO:0007669"/>
    <property type="project" value="InterPro"/>
</dbReference>
<organism evidence="14 15">
    <name type="scientific">Cutaneotrichosporon cavernicola</name>
    <dbReference type="NCBI Taxonomy" id="279322"/>
    <lineage>
        <taxon>Eukaryota</taxon>
        <taxon>Fungi</taxon>
        <taxon>Dikarya</taxon>
        <taxon>Basidiomycota</taxon>
        <taxon>Agaricomycotina</taxon>
        <taxon>Tremellomycetes</taxon>
        <taxon>Trichosporonales</taxon>
        <taxon>Trichosporonaceae</taxon>
        <taxon>Cutaneotrichosporon</taxon>
    </lineage>
</organism>
<evidence type="ECO:0000256" key="9">
    <source>
        <dbReference type="ARBA" id="ARBA00022989"/>
    </source>
</evidence>
<dbReference type="GO" id="GO:0006888">
    <property type="term" value="P:endoplasmic reticulum to Golgi vesicle-mediated transport"/>
    <property type="evidence" value="ECO:0007669"/>
    <property type="project" value="TreeGrafter"/>
</dbReference>
<dbReference type="PANTHER" id="PTHR23284:SF0">
    <property type="entry name" value="PROLACTIN REGULATORY ELEMENT-BINDING PROTEIN"/>
    <property type="match status" value="1"/>
</dbReference>
<evidence type="ECO:0000313" key="14">
    <source>
        <dbReference type="EMBL" id="BEI89315.1"/>
    </source>
</evidence>
<evidence type="ECO:0000256" key="5">
    <source>
        <dbReference type="ARBA" id="ARBA00022737"/>
    </source>
</evidence>
<evidence type="ECO:0008006" key="16">
    <source>
        <dbReference type="Google" id="ProtNLM"/>
    </source>
</evidence>
<proteinExistence type="predicted"/>
<keyword evidence="9 13" id="KW-1133">Transmembrane helix</keyword>
<feature type="transmembrane region" description="Helical" evidence="13">
    <location>
        <begin position="393"/>
        <end position="417"/>
    </location>
</feature>
<keyword evidence="3 11" id="KW-0853">WD repeat</keyword>
<dbReference type="Pfam" id="PF00400">
    <property type="entry name" value="WD40"/>
    <property type="match status" value="1"/>
</dbReference>
<keyword evidence="5" id="KW-0677">Repeat</keyword>
<evidence type="ECO:0000256" key="4">
    <source>
        <dbReference type="ARBA" id="ARBA00022692"/>
    </source>
</evidence>
<dbReference type="GO" id="GO:0003400">
    <property type="term" value="P:regulation of COPII vesicle coating"/>
    <property type="evidence" value="ECO:0007669"/>
    <property type="project" value="TreeGrafter"/>
</dbReference>
<evidence type="ECO:0000256" key="12">
    <source>
        <dbReference type="SAM" id="MobiDB-lite"/>
    </source>
</evidence>
<dbReference type="InterPro" id="IPR045260">
    <property type="entry name" value="Sec12-like"/>
</dbReference>
<keyword evidence="15" id="KW-1185">Reference proteome</keyword>
<accession>A0AA48L1A8</accession>
<comment type="subcellular location">
    <subcellularLocation>
        <location evidence="1">Endoplasmic reticulum membrane</location>
        <topology evidence="1">Single-pass type II membrane protein</topology>
    </subcellularLocation>
</comment>
<keyword evidence="8" id="KW-0653">Protein transport</keyword>
<dbReference type="AlphaFoldDB" id="A0AA48L1A8"/>
<evidence type="ECO:0000256" key="11">
    <source>
        <dbReference type="PROSITE-ProRule" id="PRU00221"/>
    </source>
</evidence>
<dbReference type="InterPro" id="IPR036322">
    <property type="entry name" value="WD40_repeat_dom_sf"/>
</dbReference>
<name>A0AA48L1A8_9TREE</name>
<evidence type="ECO:0000256" key="8">
    <source>
        <dbReference type="ARBA" id="ARBA00022927"/>
    </source>
</evidence>
<sequence length="419" mass="45240">MTRTQHQLHPTKSFPVYCLDWTDDATLLLGGGGGATKSGIGNKLKLVDVSRDGRRIKDVYELRLSSEEDAPMTLALDRATSQLVTGINASQESIEGGKNEQCRTFSYADKRLAFVRSQNTISAQWSDDYPYQKLTALSIPPTEGASASFVATGTTENRVTVLKFPSLDIVVPPFDVDGGDLVDLNWGGPLGTLLAVTTTSQLHVYAFASGKLTLMQSIAAPKGDDAVLAFRAARFAPDSPERPSLLAALNSAAQPRRDARRKARKSYVAKFEPSTALVEEVAEKDEKQETLDEKADDKAAEEPSLSWKFSNKREVAGKPITVFDVSPNGRLVSFGCSDLSIGMLDAHTLSPLLKILHAHSFPPTALKFNPTATMLVSASADNTIRIVVVPSSFGASVPSTLVMLILALFVFLLAVLLRK</sequence>
<dbReference type="GeneID" id="85493186"/>
<dbReference type="SUPFAM" id="SSF50978">
    <property type="entry name" value="WD40 repeat-like"/>
    <property type="match status" value="1"/>
</dbReference>
<dbReference type="InterPro" id="IPR001680">
    <property type="entry name" value="WD40_rpt"/>
</dbReference>
<dbReference type="InterPro" id="IPR015943">
    <property type="entry name" value="WD40/YVTN_repeat-like_dom_sf"/>
</dbReference>
<dbReference type="PROSITE" id="PS50082">
    <property type="entry name" value="WD_REPEATS_2"/>
    <property type="match status" value="1"/>
</dbReference>
<feature type="repeat" description="WD" evidence="11">
    <location>
        <begin position="356"/>
        <end position="386"/>
    </location>
</feature>
<gene>
    <name evidence="14" type="ORF">CcaverHIS019_0206770</name>
</gene>
<evidence type="ECO:0000256" key="6">
    <source>
        <dbReference type="ARBA" id="ARBA00022824"/>
    </source>
</evidence>
<keyword evidence="6" id="KW-0256">Endoplasmic reticulum</keyword>
<evidence type="ECO:0000256" key="2">
    <source>
        <dbReference type="ARBA" id="ARBA00022448"/>
    </source>
</evidence>
<dbReference type="EMBL" id="AP028213">
    <property type="protein sequence ID" value="BEI89315.1"/>
    <property type="molecule type" value="Genomic_DNA"/>
</dbReference>
<evidence type="ECO:0000256" key="7">
    <source>
        <dbReference type="ARBA" id="ARBA00022892"/>
    </source>
</evidence>
<feature type="compositionally biased region" description="Basic and acidic residues" evidence="12">
    <location>
        <begin position="284"/>
        <end position="301"/>
    </location>
</feature>
<dbReference type="Gene3D" id="2.130.10.10">
    <property type="entry name" value="YVTN repeat-like/Quinoprotein amine dehydrogenase"/>
    <property type="match status" value="1"/>
</dbReference>
<evidence type="ECO:0000313" key="15">
    <source>
        <dbReference type="Proteomes" id="UP001233271"/>
    </source>
</evidence>
<dbReference type="Proteomes" id="UP001233271">
    <property type="component" value="Chromosome 2"/>
</dbReference>
<reference evidence="14" key="1">
    <citation type="journal article" date="2023" name="BMC Genomics">
        <title>Chromosome-level genome assemblies of Cutaneotrichosporon spp. (Trichosporonales, Basidiomycota) reveal imbalanced evolution between nucleotide sequences and chromosome synteny.</title>
        <authorList>
            <person name="Kobayashi Y."/>
            <person name="Kayamori A."/>
            <person name="Aoki K."/>
            <person name="Shiwa Y."/>
            <person name="Matsutani M."/>
            <person name="Fujita N."/>
            <person name="Sugita T."/>
            <person name="Iwasaki W."/>
            <person name="Tanaka N."/>
            <person name="Takashima M."/>
        </authorList>
    </citation>
    <scope>NUCLEOTIDE SEQUENCE</scope>
    <source>
        <strain evidence="14">HIS019</strain>
    </source>
</reference>
<dbReference type="GO" id="GO:0015031">
    <property type="term" value="P:protein transport"/>
    <property type="evidence" value="ECO:0007669"/>
    <property type="project" value="UniProtKB-KW"/>
</dbReference>
<keyword evidence="2" id="KW-0813">Transport</keyword>
<protein>
    <recommendedName>
        <fullName evidence="16">WD40 repeat-like protein</fullName>
    </recommendedName>
</protein>
<feature type="region of interest" description="Disordered" evidence="12">
    <location>
        <begin position="279"/>
        <end position="303"/>
    </location>
</feature>
<keyword evidence="7" id="KW-0931">ER-Golgi transport</keyword>
<evidence type="ECO:0000256" key="3">
    <source>
        <dbReference type="ARBA" id="ARBA00022574"/>
    </source>
</evidence>
<dbReference type="PANTHER" id="PTHR23284">
    <property type="entry name" value="PROLACTIN REGULATORY ELEMENT BINDING PROTEIN"/>
    <property type="match status" value="1"/>
</dbReference>